<evidence type="ECO:0000313" key="3">
    <source>
        <dbReference type="Proteomes" id="UP000036987"/>
    </source>
</evidence>
<name>A0A0K9NSG8_ZOSMR</name>
<organism evidence="2 3">
    <name type="scientific">Zostera marina</name>
    <name type="common">Eelgrass</name>
    <dbReference type="NCBI Taxonomy" id="29655"/>
    <lineage>
        <taxon>Eukaryota</taxon>
        <taxon>Viridiplantae</taxon>
        <taxon>Streptophyta</taxon>
        <taxon>Embryophyta</taxon>
        <taxon>Tracheophyta</taxon>
        <taxon>Spermatophyta</taxon>
        <taxon>Magnoliopsida</taxon>
        <taxon>Liliopsida</taxon>
        <taxon>Zosteraceae</taxon>
        <taxon>Zostera</taxon>
    </lineage>
</organism>
<evidence type="ECO:0000313" key="2">
    <source>
        <dbReference type="EMBL" id="KMZ58940.1"/>
    </source>
</evidence>
<dbReference type="Proteomes" id="UP000036987">
    <property type="component" value="Unassembled WGS sequence"/>
</dbReference>
<protein>
    <submittedName>
        <fullName evidence="2">Uncharacterized protein</fullName>
    </submittedName>
</protein>
<reference evidence="3" key="1">
    <citation type="journal article" date="2016" name="Nature">
        <title>The genome of the seagrass Zostera marina reveals angiosperm adaptation to the sea.</title>
        <authorList>
            <person name="Olsen J.L."/>
            <person name="Rouze P."/>
            <person name="Verhelst B."/>
            <person name="Lin Y.-C."/>
            <person name="Bayer T."/>
            <person name="Collen J."/>
            <person name="Dattolo E."/>
            <person name="De Paoli E."/>
            <person name="Dittami S."/>
            <person name="Maumus F."/>
            <person name="Michel G."/>
            <person name="Kersting A."/>
            <person name="Lauritano C."/>
            <person name="Lohaus R."/>
            <person name="Toepel M."/>
            <person name="Tonon T."/>
            <person name="Vanneste K."/>
            <person name="Amirebrahimi M."/>
            <person name="Brakel J."/>
            <person name="Bostroem C."/>
            <person name="Chovatia M."/>
            <person name="Grimwood J."/>
            <person name="Jenkins J.W."/>
            <person name="Jueterbock A."/>
            <person name="Mraz A."/>
            <person name="Stam W.T."/>
            <person name="Tice H."/>
            <person name="Bornberg-Bauer E."/>
            <person name="Green P.J."/>
            <person name="Pearson G.A."/>
            <person name="Procaccini G."/>
            <person name="Duarte C.M."/>
            <person name="Schmutz J."/>
            <person name="Reusch T.B.H."/>
            <person name="Van de Peer Y."/>
        </authorList>
    </citation>
    <scope>NUCLEOTIDE SEQUENCE [LARGE SCALE GENOMIC DNA]</scope>
    <source>
        <strain evidence="3">cv. Finnish</strain>
    </source>
</reference>
<gene>
    <name evidence="2" type="ORF">ZOSMA_71G00080</name>
</gene>
<dbReference type="EMBL" id="LFYR01001841">
    <property type="protein sequence ID" value="KMZ58940.1"/>
    <property type="molecule type" value="Genomic_DNA"/>
</dbReference>
<comment type="caution">
    <text evidence="2">The sequence shown here is derived from an EMBL/GenBank/DDBJ whole genome shotgun (WGS) entry which is preliminary data.</text>
</comment>
<accession>A0A0K9NSG8</accession>
<dbReference type="AlphaFoldDB" id="A0A0K9NSG8"/>
<evidence type="ECO:0000256" key="1">
    <source>
        <dbReference type="SAM" id="MobiDB-lite"/>
    </source>
</evidence>
<feature type="region of interest" description="Disordered" evidence="1">
    <location>
        <begin position="95"/>
        <end position="121"/>
    </location>
</feature>
<keyword evidence="3" id="KW-1185">Reference proteome</keyword>
<sequence length="132" mass="14773">MGLRSETGVPRWVSAIGTGVPRWVSAIGTGVPRWISAIGVRNRRLEFRDGSPIGDWSSAMGLRDRNWSSAMGLRDRNWSSAMGLRDRNWNGREWTANGFVPEPRTTKLEDGTDGSGGVNRWMDISRKCPLQR</sequence>
<proteinExistence type="predicted"/>